<sequence>MYRAYVEPKLSRHPTTPSVIHEDVLNGNQTSSHMYLSSTQHDETDPRHWRLVRPMLPSMLPSVDPRQRMVNDSKGAYLRIPQRILDVFVVWTQALVNYPRQIPCKVCCLFDVGFP</sequence>
<proteinExistence type="predicted"/>
<keyword evidence="2" id="KW-1185">Reference proteome</keyword>
<reference evidence="1 2" key="1">
    <citation type="submission" date="2019-05" db="EMBL/GenBank/DDBJ databases">
        <title>Mikania micrantha, genome provides insights into the molecular mechanism of rapid growth.</title>
        <authorList>
            <person name="Liu B."/>
        </authorList>
    </citation>
    <scope>NUCLEOTIDE SEQUENCE [LARGE SCALE GENOMIC DNA]</scope>
    <source>
        <strain evidence="1">NLD-2019</strain>
        <tissue evidence="1">Leaf</tissue>
    </source>
</reference>
<name>A0A5N6LKW0_9ASTR</name>
<accession>A0A5N6LKW0</accession>
<protein>
    <submittedName>
        <fullName evidence="1">Uncharacterized protein</fullName>
    </submittedName>
</protein>
<dbReference type="AlphaFoldDB" id="A0A5N6LKW0"/>
<dbReference type="EMBL" id="SZYD01000019">
    <property type="protein sequence ID" value="KAD2392824.1"/>
    <property type="molecule type" value="Genomic_DNA"/>
</dbReference>
<dbReference type="Proteomes" id="UP000326396">
    <property type="component" value="Linkage Group LG9"/>
</dbReference>
<gene>
    <name evidence="1" type="ORF">E3N88_39801</name>
</gene>
<evidence type="ECO:0000313" key="2">
    <source>
        <dbReference type="Proteomes" id="UP000326396"/>
    </source>
</evidence>
<comment type="caution">
    <text evidence="1">The sequence shown here is derived from an EMBL/GenBank/DDBJ whole genome shotgun (WGS) entry which is preliminary data.</text>
</comment>
<evidence type="ECO:0000313" key="1">
    <source>
        <dbReference type="EMBL" id="KAD2392824.1"/>
    </source>
</evidence>
<organism evidence="1 2">
    <name type="scientific">Mikania micrantha</name>
    <name type="common">bitter vine</name>
    <dbReference type="NCBI Taxonomy" id="192012"/>
    <lineage>
        <taxon>Eukaryota</taxon>
        <taxon>Viridiplantae</taxon>
        <taxon>Streptophyta</taxon>
        <taxon>Embryophyta</taxon>
        <taxon>Tracheophyta</taxon>
        <taxon>Spermatophyta</taxon>
        <taxon>Magnoliopsida</taxon>
        <taxon>eudicotyledons</taxon>
        <taxon>Gunneridae</taxon>
        <taxon>Pentapetalae</taxon>
        <taxon>asterids</taxon>
        <taxon>campanulids</taxon>
        <taxon>Asterales</taxon>
        <taxon>Asteraceae</taxon>
        <taxon>Asteroideae</taxon>
        <taxon>Heliantheae alliance</taxon>
        <taxon>Eupatorieae</taxon>
        <taxon>Mikania</taxon>
    </lineage>
</organism>